<dbReference type="InterPro" id="IPR050563">
    <property type="entry name" value="4-hydroxybenzoyl-CoA_TE"/>
</dbReference>
<protein>
    <submittedName>
        <fullName evidence="1">Thioesterase</fullName>
    </submittedName>
</protein>
<dbReference type="GO" id="GO:0047617">
    <property type="term" value="F:fatty acyl-CoA hydrolase activity"/>
    <property type="evidence" value="ECO:0007669"/>
    <property type="project" value="TreeGrafter"/>
</dbReference>
<dbReference type="Gene3D" id="3.10.129.10">
    <property type="entry name" value="Hotdog Thioesterase"/>
    <property type="match status" value="1"/>
</dbReference>
<dbReference type="CDD" id="cd00586">
    <property type="entry name" value="4HBT"/>
    <property type="match status" value="1"/>
</dbReference>
<dbReference type="STRING" id="1080227.A8L45_21770"/>
<dbReference type="AlphaFoldDB" id="A0A1C3E910"/>
<dbReference type="PANTHER" id="PTHR31793">
    <property type="entry name" value="4-HYDROXYBENZOYL-COA THIOESTERASE FAMILY MEMBER"/>
    <property type="match status" value="1"/>
</dbReference>
<comment type="caution">
    <text evidence="1">The sequence shown here is derived from an EMBL/GenBank/DDBJ whole genome shotgun (WGS) entry which is preliminary data.</text>
</comment>
<dbReference type="EMBL" id="LYBM01000064">
    <property type="protein sequence ID" value="ODA29758.1"/>
    <property type="molecule type" value="Genomic_DNA"/>
</dbReference>
<dbReference type="PANTHER" id="PTHR31793:SF40">
    <property type="entry name" value="ACYL-COA THIOESTER HYDROLASE, YBGC_YBAW FAMILY"/>
    <property type="match status" value="1"/>
</dbReference>
<dbReference type="SUPFAM" id="SSF54637">
    <property type="entry name" value="Thioesterase/thiol ester dehydrase-isomerase"/>
    <property type="match status" value="1"/>
</dbReference>
<dbReference type="InterPro" id="IPR029069">
    <property type="entry name" value="HotDog_dom_sf"/>
</dbReference>
<gene>
    <name evidence="1" type="ORF">A8L45_21770</name>
</gene>
<evidence type="ECO:0000313" key="2">
    <source>
        <dbReference type="Proteomes" id="UP000094936"/>
    </source>
</evidence>
<keyword evidence="2" id="KW-1185">Reference proteome</keyword>
<sequence>MLALFKQVFNKEKTTVTDALKDYPIVTEIPVAWGEMDALNHVNNVVYFRYFETARIDYFDRIAMMEEIPKTKVGPVLGETSCKYFRPVTYPDTLLIGSRIVDLGDDRFEMEYAVFSKQQQKLTTKGWAKVVMFDFANNCKAQLSDSIKAAIEEIEGQ</sequence>
<evidence type="ECO:0000313" key="1">
    <source>
        <dbReference type="EMBL" id="ODA29758.1"/>
    </source>
</evidence>
<accession>A0A1C3E910</accession>
<reference evidence="1 2" key="1">
    <citation type="submission" date="2016-05" db="EMBL/GenBank/DDBJ databases">
        <title>Genomic Taxonomy of the Vibrionaceae.</title>
        <authorList>
            <person name="Gomez-Gil B."/>
            <person name="Enciso-Ibarra J."/>
        </authorList>
    </citation>
    <scope>NUCLEOTIDE SEQUENCE [LARGE SCALE GENOMIC DNA]</scope>
    <source>
        <strain evidence="1 2">CAIM 1920</strain>
    </source>
</reference>
<organism evidence="1 2">
    <name type="scientific">Veronia pacifica</name>
    <dbReference type="NCBI Taxonomy" id="1080227"/>
    <lineage>
        <taxon>Bacteria</taxon>
        <taxon>Pseudomonadati</taxon>
        <taxon>Pseudomonadota</taxon>
        <taxon>Gammaproteobacteria</taxon>
        <taxon>Vibrionales</taxon>
        <taxon>Vibrionaceae</taxon>
        <taxon>Veronia</taxon>
    </lineage>
</organism>
<dbReference type="Pfam" id="PF13279">
    <property type="entry name" value="4HBT_2"/>
    <property type="match status" value="1"/>
</dbReference>
<proteinExistence type="predicted"/>
<dbReference type="Proteomes" id="UP000094936">
    <property type="component" value="Unassembled WGS sequence"/>
</dbReference>
<name>A0A1C3E910_9GAMM</name>